<dbReference type="GeneID" id="91009983"/>
<dbReference type="AlphaFoldDB" id="E1V359"/>
<evidence type="ECO:0000313" key="3">
    <source>
        <dbReference type="Proteomes" id="UP000008707"/>
    </source>
</evidence>
<sequence length="102" mass="11529">MSNVTSIADRRGNRLTNPNCQHGRTYMVLRDSDAWLHLHEIRQAILERFGTMDSEPAISARIREIRREDGVNIASYEVPGGRSKAHVYKWFPPHDDGGKGAA</sequence>
<evidence type="ECO:0000313" key="2">
    <source>
        <dbReference type="EMBL" id="WPU48694.1"/>
    </source>
</evidence>
<dbReference type="EMBL" id="FN869568">
    <property type="protein sequence ID" value="CBV42538.1"/>
    <property type="molecule type" value="Genomic_DNA"/>
</dbReference>
<dbReference type="Proteomes" id="UP001322512">
    <property type="component" value="Chromosome"/>
</dbReference>
<gene>
    <name evidence="1" type="ordered locus">HELO_2654</name>
    <name evidence="2" type="ORF">SR933_07330</name>
</gene>
<dbReference type="RefSeq" id="WP_013332410.1">
    <property type="nucleotide sequence ID" value="NC_014532.2"/>
</dbReference>
<reference evidence="1" key="2">
    <citation type="submission" date="2010-05" db="EMBL/GenBank/DDBJ databases">
        <title>Revision and reannotation of the Halomonas elongata DSM 2581(T) genome.</title>
        <authorList>
            <person name="Pfeiffer F."/>
            <person name="Bagyan I."/>
            <person name="Alfaro-Espinoza G."/>
            <person name="Zamora-Lagos M.A."/>
            <person name="Habermann B."/>
            <person name="Oesterhelt D."/>
            <person name="Kunte H.J."/>
        </authorList>
    </citation>
    <scope>NUCLEOTIDE SEQUENCE</scope>
    <source>
        <strain evidence="1">Type strain: DSM 2581</strain>
    </source>
</reference>
<reference evidence="1" key="1">
    <citation type="journal article" date="2010" name="Environ. Microbiol.">
        <title>A blueprint of ectoine metabolism from the genome of the industrial producer Halomonas elongata DSM 2581(T).</title>
        <authorList>
            <person name="Schwibbert K."/>
            <person name="Marin-Sanguino A."/>
            <person name="Bagyan I."/>
            <person name="Heidrich G."/>
            <person name="Lentzen G."/>
            <person name="Seitz H."/>
            <person name="Rampp M."/>
            <person name="Schuster S.C."/>
            <person name="Klenk H.P."/>
            <person name="Pfeiffer F."/>
            <person name="Oesterhelt D."/>
            <person name="Kunte H.J."/>
        </authorList>
    </citation>
    <scope>NUCLEOTIDE SEQUENCE</scope>
    <source>
        <strain evidence="1">Type strain: DSM 2581</strain>
    </source>
</reference>
<name>E1V359_HALED</name>
<proteinExistence type="predicted"/>
<keyword evidence="4" id="KW-1185">Reference proteome</keyword>
<accession>E1V359</accession>
<evidence type="ECO:0000313" key="1">
    <source>
        <dbReference type="EMBL" id="CBV42538.1"/>
    </source>
</evidence>
<reference evidence="3" key="3">
    <citation type="journal article" date="2011" name="Environ. Microbiol.">
        <title>A blueprint of ectoine metabolism from the genome of the industrial producer Halomonas elongata DSM 2581(T).</title>
        <authorList>
            <person name="Schwibbert K."/>
            <person name="Marin-Sanguino A."/>
            <person name="Bagyan I."/>
            <person name="Heidrich G."/>
            <person name="Lentzen G."/>
            <person name="Seitz H."/>
            <person name="Rampp M."/>
            <person name="Schuster S.C."/>
            <person name="Klenk H.P."/>
            <person name="Pfeiffer F."/>
            <person name="Oesterhelt D."/>
            <person name="Kunte H.J."/>
        </authorList>
    </citation>
    <scope>NUCLEOTIDE SEQUENCE [LARGE SCALE GENOMIC DNA]</scope>
    <source>
        <strain evidence="3">ATCC 33173 / DSM 2581 / NBRC 15536 / NCIMB 2198 / 1H9</strain>
    </source>
</reference>
<dbReference type="KEGG" id="hel:HELO_2654"/>
<dbReference type="Proteomes" id="UP000008707">
    <property type="component" value="Chromosome"/>
</dbReference>
<dbReference type="OrthoDB" id="6167715at2"/>
<dbReference type="STRING" id="768066.HELO_2654"/>
<evidence type="ECO:0000313" key="4">
    <source>
        <dbReference type="Proteomes" id="UP001322512"/>
    </source>
</evidence>
<dbReference type="HOGENOM" id="CLU_2273424_0_0_6"/>
<reference evidence="2 4" key="4">
    <citation type="submission" date="2023-11" db="EMBL/GenBank/DDBJ databases">
        <title>MicrobeMod: A computational toolkit for identifying prokaryotic methylation and restriction-modification with nanopore sequencing.</title>
        <authorList>
            <person name="Crits-Christoph A."/>
            <person name="Kang S.C."/>
            <person name="Lee H."/>
            <person name="Ostrov N."/>
        </authorList>
    </citation>
    <scope>NUCLEOTIDE SEQUENCE [LARGE SCALE GENOMIC DNA]</scope>
    <source>
        <strain evidence="2 4">ATCC 33173</strain>
    </source>
</reference>
<organism evidence="1 3">
    <name type="scientific">Halomonas elongata (strain ATCC 33173 / DSM 2581 / NBRC 15536 / NCIMB 2198 / 1H9)</name>
    <dbReference type="NCBI Taxonomy" id="768066"/>
    <lineage>
        <taxon>Bacteria</taxon>
        <taxon>Pseudomonadati</taxon>
        <taxon>Pseudomonadota</taxon>
        <taxon>Gammaproteobacteria</taxon>
        <taxon>Oceanospirillales</taxon>
        <taxon>Halomonadaceae</taxon>
        <taxon>Halomonas</taxon>
    </lineage>
</organism>
<protein>
    <submittedName>
        <fullName evidence="1">Uncharacterized protein</fullName>
    </submittedName>
</protein>
<dbReference type="EMBL" id="CP139472">
    <property type="protein sequence ID" value="WPU48694.1"/>
    <property type="molecule type" value="Genomic_DNA"/>
</dbReference>